<evidence type="ECO:0000259" key="2">
    <source>
        <dbReference type="Pfam" id="PF20151"/>
    </source>
</evidence>
<keyword evidence="1" id="KW-0472">Membrane</keyword>
<dbReference type="Pfam" id="PF20151">
    <property type="entry name" value="DUF6533"/>
    <property type="match status" value="1"/>
</dbReference>
<feature type="transmembrane region" description="Helical" evidence="1">
    <location>
        <begin position="210"/>
        <end position="232"/>
    </location>
</feature>
<feature type="transmembrane region" description="Helical" evidence="1">
    <location>
        <begin position="168"/>
        <end position="189"/>
    </location>
</feature>
<dbReference type="OrthoDB" id="2668732at2759"/>
<keyword evidence="4" id="KW-1185">Reference proteome</keyword>
<proteinExistence type="predicted"/>
<dbReference type="InterPro" id="IPR045340">
    <property type="entry name" value="DUF6533"/>
</dbReference>
<feature type="transmembrane region" description="Helical" evidence="1">
    <location>
        <begin position="115"/>
        <end position="139"/>
    </location>
</feature>
<accession>A0A9P7J2T1</accession>
<evidence type="ECO:0000256" key="1">
    <source>
        <dbReference type="SAM" id="Phobius"/>
    </source>
</evidence>
<dbReference type="Proteomes" id="UP000719766">
    <property type="component" value="Unassembled WGS sequence"/>
</dbReference>
<dbReference type="RefSeq" id="XP_041164360.1">
    <property type="nucleotide sequence ID" value="XM_041305940.1"/>
</dbReference>
<evidence type="ECO:0000313" key="3">
    <source>
        <dbReference type="EMBL" id="KAG1800374.1"/>
    </source>
</evidence>
<gene>
    <name evidence="3" type="ORF">HD556DRAFT_1439226</name>
</gene>
<keyword evidence="1" id="KW-1133">Transmembrane helix</keyword>
<dbReference type="GeneID" id="64599704"/>
<keyword evidence="1" id="KW-0812">Transmembrane</keyword>
<feature type="transmembrane region" description="Helical" evidence="1">
    <location>
        <begin position="55"/>
        <end position="78"/>
    </location>
</feature>
<feature type="transmembrane region" description="Helical" evidence="1">
    <location>
        <begin position="20"/>
        <end position="43"/>
    </location>
</feature>
<dbReference type="EMBL" id="JABBWE010000009">
    <property type="protein sequence ID" value="KAG1800374.1"/>
    <property type="molecule type" value="Genomic_DNA"/>
</dbReference>
<organism evidence="3 4">
    <name type="scientific">Suillus plorans</name>
    <dbReference type="NCBI Taxonomy" id="116603"/>
    <lineage>
        <taxon>Eukaryota</taxon>
        <taxon>Fungi</taxon>
        <taxon>Dikarya</taxon>
        <taxon>Basidiomycota</taxon>
        <taxon>Agaricomycotina</taxon>
        <taxon>Agaricomycetes</taxon>
        <taxon>Agaricomycetidae</taxon>
        <taxon>Boletales</taxon>
        <taxon>Suillineae</taxon>
        <taxon>Suillaceae</taxon>
        <taxon>Suillus</taxon>
    </lineage>
</organism>
<sequence length="306" mass="34934">MTIMVSNDPTWWPTINAYRYFSYFVVAAFVGVTYDWVFSALTLGQEVELIWRQRWSVMTALYLGVRYLGISYAALYMLSLITSIVHYWTFIVVFAMLWVIIIIRLHAMYQRSRKILIFLIVTFLAVNIFSGVVTLLMTIDASAEQFILSGTYECWIGFTEDFILLESIIWILVTVWEVLALCLAVWIAVKHFRELRRHSTGGIMGDCFTILMTTHMLYFASFVVVSCCELILDFSPILSTYNSLNANIISGFIQISEIVQMFVLGPRLILGIREYHAKLVADADAATGMTSIAFQEHVYISTGSDV</sequence>
<evidence type="ECO:0000313" key="4">
    <source>
        <dbReference type="Proteomes" id="UP000719766"/>
    </source>
</evidence>
<name>A0A9P7J2T1_9AGAM</name>
<feature type="domain" description="DUF6533" evidence="2">
    <location>
        <begin position="23"/>
        <end position="70"/>
    </location>
</feature>
<comment type="caution">
    <text evidence="3">The sequence shown here is derived from an EMBL/GenBank/DDBJ whole genome shotgun (WGS) entry which is preliminary data.</text>
</comment>
<dbReference type="AlphaFoldDB" id="A0A9P7J2T1"/>
<feature type="transmembrane region" description="Helical" evidence="1">
    <location>
        <begin position="244"/>
        <end position="264"/>
    </location>
</feature>
<feature type="transmembrane region" description="Helical" evidence="1">
    <location>
        <begin position="84"/>
        <end position="103"/>
    </location>
</feature>
<protein>
    <recommendedName>
        <fullName evidence="2">DUF6533 domain-containing protein</fullName>
    </recommendedName>
</protein>
<reference evidence="3" key="1">
    <citation type="journal article" date="2020" name="New Phytol.">
        <title>Comparative genomics reveals dynamic genome evolution in host specialist ectomycorrhizal fungi.</title>
        <authorList>
            <person name="Lofgren L.A."/>
            <person name="Nguyen N.H."/>
            <person name="Vilgalys R."/>
            <person name="Ruytinx J."/>
            <person name="Liao H.L."/>
            <person name="Branco S."/>
            <person name="Kuo A."/>
            <person name="LaButti K."/>
            <person name="Lipzen A."/>
            <person name="Andreopoulos W."/>
            <person name="Pangilinan J."/>
            <person name="Riley R."/>
            <person name="Hundley H."/>
            <person name="Na H."/>
            <person name="Barry K."/>
            <person name="Grigoriev I.V."/>
            <person name="Stajich J.E."/>
            <person name="Kennedy P.G."/>
        </authorList>
    </citation>
    <scope>NUCLEOTIDE SEQUENCE</scope>
    <source>
        <strain evidence="3">S12</strain>
    </source>
</reference>